<dbReference type="AlphaFoldDB" id="A0AAW5K7F4"/>
<organism evidence="1 2">
    <name type="scientific">Cloacibacillus evryensis</name>
    <dbReference type="NCBI Taxonomy" id="508460"/>
    <lineage>
        <taxon>Bacteria</taxon>
        <taxon>Thermotogati</taxon>
        <taxon>Synergistota</taxon>
        <taxon>Synergistia</taxon>
        <taxon>Synergistales</taxon>
        <taxon>Synergistaceae</taxon>
        <taxon>Cloacibacillus</taxon>
    </lineage>
</organism>
<feature type="non-terminal residue" evidence="1">
    <location>
        <position position="85"/>
    </location>
</feature>
<evidence type="ECO:0000313" key="2">
    <source>
        <dbReference type="Proteomes" id="UP001205919"/>
    </source>
</evidence>
<gene>
    <name evidence="1" type="ORF">NE630_15315</name>
</gene>
<dbReference type="RefSeq" id="WP_256182493.1">
    <property type="nucleotide sequence ID" value="NZ_JANFYT010000138.1"/>
</dbReference>
<keyword evidence="2" id="KW-1185">Reference proteome</keyword>
<protein>
    <submittedName>
        <fullName evidence="1">PAS domain-containing protein</fullName>
    </submittedName>
</protein>
<name>A0AAW5K7F4_9BACT</name>
<dbReference type="Proteomes" id="UP001205919">
    <property type="component" value="Unassembled WGS sequence"/>
</dbReference>
<feature type="non-terminal residue" evidence="1">
    <location>
        <position position="1"/>
    </location>
</feature>
<accession>A0AAW5K7F4</accession>
<dbReference type="CDD" id="cd00130">
    <property type="entry name" value="PAS"/>
    <property type="match status" value="1"/>
</dbReference>
<dbReference type="InterPro" id="IPR000014">
    <property type="entry name" value="PAS"/>
</dbReference>
<reference evidence="1 2" key="1">
    <citation type="submission" date="2022-06" db="EMBL/GenBank/DDBJ databases">
        <title>Isolation of gut microbiota from human fecal samples.</title>
        <authorList>
            <person name="Pamer E.G."/>
            <person name="Barat B."/>
            <person name="Waligurski E."/>
            <person name="Medina S."/>
            <person name="Paddock L."/>
            <person name="Mostad J."/>
        </authorList>
    </citation>
    <scope>NUCLEOTIDE SEQUENCE [LARGE SCALE GENOMIC DNA]</scope>
    <source>
        <strain evidence="1 2">DFI.9.90</strain>
    </source>
</reference>
<proteinExistence type="predicted"/>
<comment type="caution">
    <text evidence="1">The sequence shown here is derived from an EMBL/GenBank/DDBJ whole genome shotgun (WGS) entry which is preliminary data.</text>
</comment>
<sequence length="85" mass="9631">EGTDKISYCSLNMERVLGTTPVSGDIYQGLKPEDAEIFKEAAGPGITYPFEKTVEYKKADGEKCWLLIRVYKMTETRPSKFITVF</sequence>
<dbReference type="EMBL" id="JANFYT010000138">
    <property type="protein sequence ID" value="MCQ4815796.1"/>
    <property type="molecule type" value="Genomic_DNA"/>
</dbReference>
<evidence type="ECO:0000313" key="1">
    <source>
        <dbReference type="EMBL" id="MCQ4815796.1"/>
    </source>
</evidence>